<dbReference type="AlphaFoldDB" id="A0A917PEJ5"/>
<dbReference type="Gene3D" id="3.20.20.10">
    <property type="entry name" value="Alanine racemase"/>
    <property type="match status" value="1"/>
</dbReference>
<feature type="modified residue" description="N6-(pyridoxal phosphate)lysine" evidence="2">
    <location>
        <position position="39"/>
    </location>
</feature>
<keyword evidence="1 2" id="KW-0663">Pyridoxal phosphate</keyword>
<dbReference type="PROSITE" id="PS01211">
    <property type="entry name" value="UPF0001"/>
    <property type="match status" value="1"/>
</dbReference>
<feature type="compositionally biased region" description="Low complexity" evidence="4">
    <location>
        <begin position="241"/>
        <end position="250"/>
    </location>
</feature>
<dbReference type="Proteomes" id="UP000635726">
    <property type="component" value="Unassembled WGS sequence"/>
</dbReference>
<name>A0A917PEJ5_9DEIO</name>
<dbReference type="SUPFAM" id="SSF51419">
    <property type="entry name" value="PLP-binding barrel"/>
    <property type="match status" value="1"/>
</dbReference>
<evidence type="ECO:0000256" key="2">
    <source>
        <dbReference type="PIRSR" id="PIRSR004848-1"/>
    </source>
</evidence>
<sequence length="260" mass="27152">MPVTGGPGVSLQDVLREIRAAEVDAGRAPGSARLVAVSKGHTLDEIRASVLTHAALQAGGFPLAENRGQELRDKVAVTQGGVTQGAGAQAWPPLEWHFIGPVQRNKVKYLRAVTLVHTIETAEQAQAIAAAAEGWGRAPDVLLQVHNGEAQKHGVSTEDLPALLREVRGTGLTVRGLMVMAPYDDPQGAERVFAQTALHAQTLGLPELSMGMSDDFPAAIRHGATLVRVGRRLFTPASGVDRAGAQDAGRAGNGGAPDLS</sequence>
<dbReference type="EMBL" id="BMOE01000004">
    <property type="protein sequence ID" value="GGJ73326.1"/>
    <property type="molecule type" value="Genomic_DNA"/>
</dbReference>
<dbReference type="InterPro" id="IPR011078">
    <property type="entry name" value="PyrdxlP_homeostasis"/>
</dbReference>
<feature type="domain" description="Alanine racemase N-terminal" evidence="5">
    <location>
        <begin position="64"/>
        <end position="234"/>
    </location>
</feature>
<dbReference type="GO" id="GO:0030170">
    <property type="term" value="F:pyridoxal phosphate binding"/>
    <property type="evidence" value="ECO:0007669"/>
    <property type="project" value="InterPro"/>
</dbReference>
<reference evidence="6" key="1">
    <citation type="journal article" date="2014" name="Int. J. Syst. Evol. Microbiol.">
        <title>Complete genome sequence of Corynebacterium casei LMG S-19264T (=DSM 44701T), isolated from a smear-ripened cheese.</title>
        <authorList>
            <consortium name="US DOE Joint Genome Institute (JGI-PGF)"/>
            <person name="Walter F."/>
            <person name="Albersmeier A."/>
            <person name="Kalinowski J."/>
            <person name="Ruckert C."/>
        </authorList>
    </citation>
    <scope>NUCLEOTIDE SEQUENCE</scope>
    <source>
        <strain evidence="6">JCM 14371</strain>
    </source>
</reference>
<evidence type="ECO:0000256" key="3">
    <source>
        <dbReference type="RuleBase" id="RU004514"/>
    </source>
</evidence>
<organism evidence="6 7">
    <name type="scientific">Deinococcus aquiradiocola</name>
    <dbReference type="NCBI Taxonomy" id="393059"/>
    <lineage>
        <taxon>Bacteria</taxon>
        <taxon>Thermotogati</taxon>
        <taxon>Deinococcota</taxon>
        <taxon>Deinococci</taxon>
        <taxon>Deinococcales</taxon>
        <taxon>Deinococcaceae</taxon>
        <taxon>Deinococcus</taxon>
    </lineage>
</organism>
<keyword evidence="7" id="KW-1185">Reference proteome</keyword>
<reference evidence="6" key="2">
    <citation type="submission" date="2020-09" db="EMBL/GenBank/DDBJ databases">
        <authorList>
            <person name="Sun Q."/>
            <person name="Ohkuma M."/>
        </authorList>
    </citation>
    <scope>NUCLEOTIDE SEQUENCE</scope>
    <source>
        <strain evidence="6">JCM 14371</strain>
    </source>
</reference>
<evidence type="ECO:0000256" key="1">
    <source>
        <dbReference type="ARBA" id="ARBA00022898"/>
    </source>
</evidence>
<accession>A0A917PEJ5</accession>
<dbReference type="InterPro" id="IPR029066">
    <property type="entry name" value="PLP-binding_barrel"/>
</dbReference>
<evidence type="ECO:0000313" key="6">
    <source>
        <dbReference type="EMBL" id="GGJ73326.1"/>
    </source>
</evidence>
<protein>
    <submittedName>
        <fullName evidence="6">UPF0001 protein</fullName>
    </submittedName>
</protein>
<gene>
    <name evidence="6" type="ORF">GCM10008939_17050</name>
</gene>
<dbReference type="InterPro" id="IPR001608">
    <property type="entry name" value="Ala_racemase_N"/>
</dbReference>
<comment type="cofactor">
    <cofactor evidence="2">
        <name>pyridoxal 5'-phosphate</name>
        <dbReference type="ChEBI" id="CHEBI:597326"/>
    </cofactor>
</comment>
<dbReference type="PANTHER" id="PTHR10146:SF14">
    <property type="entry name" value="PYRIDOXAL PHOSPHATE HOMEOSTASIS PROTEIN"/>
    <property type="match status" value="1"/>
</dbReference>
<comment type="similarity">
    <text evidence="3">Belongs to the pyridoxal phosphate-binding protein YggS/PROSC family.</text>
</comment>
<comment type="caution">
    <text evidence="6">The sequence shown here is derived from an EMBL/GenBank/DDBJ whole genome shotgun (WGS) entry which is preliminary data.</text>
</comment>
<evidence type="ECO:0000256" key="4">
    <source>
        <dbReference type="SAM" id="MobiDB-lite"/>
    </source>
</evidence>
<feature type="compositionally biased region" description="Gly residues" evidence="4">
    <location>
        <begin position="251"/>
        <end position="260"/>
    </location>
</feature>
<proteinExistence type="inferred from homology"/>
<evidence type="ECO:0000313" key="7">
    <source>
        <dbReference type="Proteomes" id="UP000635726"/>
    </source>
</evidence>
<feature type="region of interest" description="Disordered" evidence="4">
    <location>
        <begin position="240"/>
        <end position="260"/>
    </location>
</feature>
<dbReference type="PIRSF" id="PIRSF004848">
    <property type="entry name" value="YBL036c_PLPDEIII"/>
    <property type="match status" value="1"/>
</dbReference>
<dbReference type="CDD" id="cd00635">
    <property type="entry name" value="PLPDE_III_YBL036c_like"/>
    <property type="match status" value="1"/>
</dbReference>
<dbReference type="PANTHER" id="PTHR10146">
    <property type="entry name" value="PROLINE SYNTHETASE CO-TRANSCRIBED BACTERIAL HOMOLOG PROTEIN"/>
    <property type="match status" value="1"/>
</dbReference>
<evidence type="ECO:0000259" key="5">
    <source>
        <dbReference type="Pfam" id="PF01168"/>
    </source>
</evidence>
<dbReference type="Pfam" id="PF01168">
    <property type="entry name" value="Ala_racemase_N"/>
    <property type="match status" value="1"/>
</dbReference>